<dbReference type="AlphaFoldDB" id="A0AAE0H2C4"/>
<keyword evidence="3" id="KW-1185">Reference proteome</keyword>
<protein>
    <submittedName>
        <fullName evidence="2">Uncharacterized protein</fullName>
    </submittedName>
</protein>
<evidence type="ECO:0000313" key="2">
    <source>
        <dbReference type="EMBL" id="KAK3287691.1"/>
    </source>
</evidence>
<dbReference type="Proteomes" id="UP001190700">
    <property type="component" value="Unassembled WGS sequence"/>
</dbReference>
<feature type="region of interest" description="Disordered" evidence="1">
    <location>
        <begin position="1"/>
        <end position="21"/>
    </location>
</feature>
<accession>A0AAE0H2C4</accession>
<gene>
    <name evidence="2" type="ORF">CYMTET_4808</name>
</gene>
<sequence>MQGATSREEGCQQDLTDKPRWRKRIEVTPSPRAHGCWMTATAYGSARCATSAVASGHWTWLEMAPRQLEMVVRCATSAVASGCWTWLEMALRQPGMVLRLRQEQVAAQGLAS</sequence>
<feature type="compositionally biased region" description="Basic and acidic residues" evidence="1">
    <location>
        <begin position="1"/>
        <end position="19"/>
    </location>
</feature>
<proteinExistence type="predicted"/>
<organism evidence="2 3">
    <name type="scientific">Cymbomonas tetramitiformis</name>
    <dbReference type="NCBI Taxonomy" id="36881"/>
    <lineage>
        <taxon>Eukaryota</taxon>
        <taxon>Viridiplantae</taxon>
        <taxon>Chlorophyta</taxon>
        <taxon>Pyramimonadophyceae</taxon>
        <taxon>Pyramimonadales</taxon>
        <taxon>Pyramimonadaceae</taxon>
        <taxon>Cymbomonas</taxon>
    </lineage>
</organism>
<dbReference type="EMBL" id="LGRX02000767">
    <property type="protein sequence ID" value="KAK3287691.1"/>
    <property type="molecule type" value="Genomic_DNA"/>
</dbReference>
<evidence type="ECO:0000256" key="1">
    <source>
        <dbReference type="SAM" id="MobiDB-lite"/>
    </source>
</evidence>
<name>A0AAE0H2C4_9CHLO</name>
<reference evidence="2 3" key="1">
    <citation type="journal article" date="2015" name="Genome Biol. Evol.">
        <title>Comparative Genomics of a Bacterivorous Green Alga Reveals Evolutionary Causalities and Consequences of Phago-Mixotrophic Mode of Nutrition.</title>
        <authorList>
            <person name="Burns J.A."/>
            <person name="Paasch A."/>
            <person name="Narechania A."/>
            <person name="Kim E."/>
        </authorList>
    </citation>
    <scope>NUCLEOTIDE SEQUENCE [LARGE SCALE GENOMIC DNA]</scope>
    <source>
        <strain evidence="2 3">PLY_AMNH</strain>
    </source>
</reference>
<comment type="caution">
    <text evidence="2">The sequence shown here is derived from an EMBL/GenBank/DDBJ whole genome shotgun (WGS) entry which is preliminary data.</text>
</comment>
<evidence type="ECO:0000313" key="3">
    <source>
        <dbReference type="Proteomes" id="UP001190700"/>
    </source>
</evidence>